<dbReference type="Gene3D" id="1.10.150.650">
    <property type="match status" value="1"/>
</dbReference>
<feature type="domain" description="Polymerase/histidinol phosphatase N-terminal" evidence="1">
    <location>
        <begin position="3"/>
        <end position="68"/>
    </location>
</feature>
<dbReference type="GeneID" id="57967782"/>
<dbReference type="Proteomes" id="UP001300871">
    <property type="component" value="Unassembled WGS sequence"/>
</dbReference>
<gene>
    <name evidence="2" type="ORF">PM006_10970</name>
</gene>
<evidence type="ECO:0000259" key="1">
    <source>
        <dbReference type="SMART" id="SM00481"/>
    </source>
</evidence>
<dbReference type="RefSeq" id="WP_150027173.1">
    <property type="nucleotide sequence ID" value="NZ_JABFCJ010000045.1"/>
</dbReference>
<evidence type="ECO:0000313" key="3">
    <source>
        <dbReference type="Proteomes" id="UP001300871"/>
    </source>
</evidence>
<dbReference type="CDD" id="cd07438">
    <property type="entry name" value="PHP_HisPPase_AMP"/>
    <property type="match status" value="1"/>
</dbReference>
<dbReference type="InterPro" id="IPR016195">
    <property type="entry name" value="Pol/histidinol_Pase-like"/>
</dbReference>
<dbReference type="Pfam" id="PF02811">
    <property type="entry name" value="PHP"/>
    <property type="match status" value="1"/>
</dbReference>
<accession>A0AAW6AT77</accession>
<dbReference type="GO" id="GO:0035312">
    <property type="term" value="F:5'-3' DNA exonuclease activity"/>
    <property type="evidence" value="ECO:0007669"/>
    <property type="project" value="TreeGrafter"/>
</dbReference>
<proteinExistence type="predicted"/>
<organism evidence="2 3">
    <name type="scientific">Clostridium symbiosum</name>
    <name type="common">Bacteroides symbiosus</name>
    <dbReference type="NCBI Taxonomy" id="1512"/>
    <lineage>
        <taxon>Bacteria</taxon>
        <taxon>Bacillati</taxon>
        <taxon>Bacillota</taxon>
        <taxon>Clostridia</taxon>
        <taxon>Lachnospirales</taxon>
        <taxon>Lachnospiraceae</taxon>
        <taxon>Otoolea</taxon>
    </lineage>
</organism>
<dbReference type="InterPro" id="IPR052018">
    <property type="entry name" value="PHP_domain"/>
</dbReference>
<dbReference type="SMART" id="SM00481">
    <property type="entry name" value="POLIIIAc"/>
    <property type="match status" value="1"/>
</dbReference>
<name>A0AAW6AT77_CLOSY</name>
<protein>
    <submittedName>
        <fullName evidence="2">PHP domain-containing protein</fullName>
    </submittedName>
</protein>
<reference evidence="2" key="1">
    <citation type="submission" date="2023-01" db="EMBL/GenBank/DDBJ databases">
        <title>Human gut microbiome strain richness.</title>
        <authorList>
            <person name="Chen-Liaw A."/>
        </authorList>
    </citation>
    <scope>NUCLEOTIDE SEQUENCE</scope>
    <source>
        <strain evidence="2">B1_m1001713B170214d0_201011</strain>
    </source>
</reference>
<dbReference type="SUPFAM" id="SSF89550">
    <property type="entry name" value="PHP domain-like"/>
    <property type="match status" value="1"/>
</dbReference>
<sequence>MRADLHMHSRWSDGSLEVSNLIKLGKKSGLSVMSITDHDTMEGQEEVRIEGKKQGVRTINGVEISACNPETGRKVHILGYNIADEKAVTETLRPYLTERHEAVKSAVERIAKAGYAVDLEDVLAYAGRGGYLYKQHIMHALADRGYTTSIYGELNKKLFGKNGIAFVRSRYIQAVEAVRLVKECGGSPVLAHPYQYDSMDIVPELMRYGLSGIEYCHPTQSGGRKIRVEETAMAFGLFLTGGSDAHGLYTEEVYPLGSMEFRMAQKHPLLL</sequence>
<comment type="caution">
    <text evidence="2">The sequence shown here is derived from an EMBL/GenBank/DDBJ whole genome shotgun (WGS) entry which is preliminary data.</text>
</comment>
<dbReference type="Gene3D" id="3.20.20.140">
    <property type="entry name" value="Metal-dependent hydrolases"/>
    <property type="match status" value="1"/>
</dbReference>
<dbReference type="GO" id="GO:0004534">
    <property type="term" value="F:5'-3' RNA exonuclease activity"/>
    <property type="evidence" value="ECO:0007669"/>
    <property type="project" value="TreeGrafter"/>
</dbReference>
<dbReference type="InterPro" id="IPR003141">
    <property type="entry name" value="Pol/His_phosphatase_N"/>
</dbReference>
<dbReference type="EMBL" id="JAQLGM010000024">
    <property type="protein sequence ID" value="MDB2000722.1"/>
    <property type="molecule type" value="Genomic_DNA"/>
</dbReference>
<dbReference type="InterPro" id="IPR004013">
    <property type="entry name" value="PHP_dom"/>
</dbReference>
<dbReference type="PANTHER" id="PTHR42924:SF3">
    <property type="entry name" value="POLYMERASE_HISTIDINOL PHOSPHATASE N-TERMINAL DOMAIN-CONTAINING PROTEIN"/>
    <property type="match status" value="1"/>
</dbReference>
<evidence type="ECO:0000313" key="2">
    <source>
        <dbReference type="EMBL" id="MDB2000722.1"/>
    </source>
</evidence>
<dbReference type="AlphaFoldDB" id="A0AAW6AT77"/>
<dbReference type="PANTHER" id="PTHR42924">
    <property type="entry name" value="EXONUCLEASE"/>
    <property type="match status" value="1"/>
</dbReference>